<proteinExistence type="predicted"/>
<dbReference type="Proteomes" id="UP000287651">
    <property type="component" value="Unassembled WGS sequence"/>
</dbReference>
<protein>
    <submittedName>
        <fullName evidence="1">Uncharacterized protein</fullName>
    </submittedName>
</protein>
<evidence type="ECO:0000313" key="1">
    <source>
        <dbReference type="EMBL" id="RRT54441.1"/>
    </source>
</evidence>
<gene>
    <name evidence="1" type="ORF">B296_00031578</name>
</gene>
<dbReference type="EMBL" id="AMZH03010602">
    <property type="protein sequence ID" value="RRT54441.1"/>
    <property type="molecule type" value="Genomic_DNA"/>
</dbReference>
<comment type="caution">
    <text evidence="1">The sequence shown here is derived from an EMBL/GenBank/DDBJ whole genome shotgun (WGS) entry which is preliminary data.</text>
</comment>
<organism evidence="1 2">
    <name type="scientific">Ensete ventricosum</name>
    <name type="common">Abyssinian banana</name>
    <name type="synonym">Musa ensete</name>
    <dbReference type="NCBI Taxonomy" id="4639"/>
    <lineage>
        <taxon>Eukaryota</taxon>
        <taxon>Viridiplantae</taxon>
        <taxon>Streptophyta</taxon>
        <taxon>Embryophyta</taxon>
        <taxon>Tracheophyta</taxon>
        <taxon>Spermatophyta</taxon>
        <taxon>Magnoliopsida</taxon>
        <taxon>Liliopsida</taxon>
        <taxon>Zingiberales</taxon>
        <taxon>Musaceae</taxon>
        <taxon>Ensete</taxon>
    </lineage>
</organism>
<sequence length="109" mass="12786">MSWVHTRRVPRPHWLPHDGTSIVLMDRRGLRCGCLEVGRRGGEEISGDEVPMHMHGQQGQEDVHVYHITMTYFKARYPKLELEDDPFMDYLEDQNILMAIEMLFNDSTD</sequence>
<reference evidence="1 2" key="1">
    <citation type="journal article" date="2014" name="Agronomy (Basel)">
        <title>A Draft Genome Sequence for Ensete ventricosum, the Drought-Tolerant Tree Against Hunger.</title>
        <authorList>
            <person name="Harrison J."/>
            <person name="Moore K.A."/>
            <person name="Paszkiewicz K."/>
            <person name="Jones T."/>
            <person name="Grant M."/>
            <person name="Ambacheew D."/>
            <person name="Muzemil S."/>
            <person name="Studholme D.J."/>
        </authorList>
    </citation>
    <scope>NUCLEOTIDE SEQUENCE [LARGE SCALE GENOMIC DNA]</scope>
</reference>
<dbReference type="AlphaFoldDB" id="A0A426YRY3"/>
<evidence type="ECO:0000313" key="2">
    <source>
        <dbReference type="Proteomes" id="UP000287651"/>
    </source>
</evidence>
<name>A0A426YRY3_ENSVE</name>
<accession>A0A426YRY3</accession>